<organism evidence="11 12">
    <name type="scientific">Gasterosteus aculeatus aculeatus</name>
    <name type="common">three-spined stickleback</name>
    <dbReference type="NCBI Taxonomy" id="481459"/>
    <lineage>
        <taxon>Eukaryota</taxon>
        <taxon>Metazoa</taxon>
        <taxon>Chordata</taxon>
        <taxon>Craniata</taxon>
        <taxon>Vertebrata</taxon>
        <taxon>Euteleostomi</taxon>
        <taxon>Actinopterygii</taxon>
        <taxon>Neopterygii</taxon>
        <taxon>Teleostei</taxon>
        <taxon>Neoteleostei</taxon>
        <taxon>Acanthomorphata</taxon>
        <taxon>Eupercaria</taxon>
        <taxon>Perciformes</taxon>
        <taxon>Cottioidei</taxon>
        <taxon>Gasterosteales</taxon>
        <taxon>Gasterosteidae</taxon>
        <taxon>Gasterosteus</taxon>
    </lineage>
</organism>
<dbReference type="Gene3D" id="2.60.120.920">
    <property type="match status" value="1"/>
</dbReference>
<feature type="domain" description="RING-type" evidence="8">
    <location>
        <begin position="77"/>
        <end position="121"/>
    </location>
</feature>
<keyword evidence="7" id="KW-0175">Coiled coil</keyword>
<reference evidence="11" key="3">
    <citation type="submission" date="2025-09" db="UniProtKB">
        <authorList>
            <consortium name="Ensembl"/>
        </authorList>
    </citation>
    <scope>IDENTIFICATION</scope>
</reference>
<dbReference type="Gene3D" id="3.30.160.60">
    <property type="entry name" value="Classic Zinc Finger"/>
    <property type="match status" value="1"/>
</dbReference>
<keyword evidence="12" id="KW-1185">Reference proteome</keyword>
<dbReference type="InterPro" id="IPR003879">
    <property type="entry name" value="Butyrophylin_SPRY"/>
</dbReference>
<dbReference type="PROSITE" id="PS50089">
    <property type="entry name" value="ZF_RING_2"/>
    <property type="match status" value="1"/>
</dbReference>
<dbReference type="Bgee" id="ENSGACG00000005142">
    <property type="expression patterns" value="Expressed in testis and 11 other cell types or tissues"/>
</dbReference>
<dbReference type="SUPFAM" id="SSF57850">
    <property type="entry name" value="RING/U-box"/>
    <property type="match status" value="1"/>
</dbReference>
<dbReference type="GO" id="GO:0045087">
    <property type="term" value="P:innate immune response"/>
    <property type="evidence" value="ECO:0007669"/>
    <property type="project" value="UniProtKB-KW"/>
</dbReference>
<dbReference type="Pfam" id="PF25600">
    <property type="entry name" value="TRIM_CC"/>
    <property type="match status" value="1"/>
</dbReference>
<dbReference type="Pfam" id="PF13765">
    <property type="entry name" value="PRY"/>
    <property type="match status" value="1"/>
</dbReference>
<evidence type="ECO:0008006" key="13">
    <source>
        <dbReference type="Google" id="ProtNLM"/>
    </source>
</evidence>
<dbReference type="InterPro" id="IPR000315">
    <property type="entry name" value="Znf_B-box"/>
</dbReference>
<dbReference type="InterPro" id="IPR001841">
    <property type="entry name" value="Znf_RING"/>
</dbReference>
<feature type="domain" description="B30.2/SPRY" evidence="10">
    <location>
        <begin position="390"/>
        <end position="580"/>
    </location>
</feature>
<dbReference type="InterPro" id="IPR051051">
    <property type="entry name" value="E3_ubiq-ligase_TRIM/RNF"/>
</dbReference>
<keyword evidence="5" id="KW-0391">Immunity</keyword>
<dbReference type="SMART" id="SM00449">
    <property type="entry name" value="SPRY"/>
    <property type="match status" value="1"/>
</dbReference>
<evidence type="ECO:0000259" key="8">
    <source>
        <dbReference type="PROSITE" id="PS50089"/>
    </source>
</evidence>
<evidence type="ECO:0000256" key="5">
    <source>
        <dbReference type="ARBA" id="ARBA00022859"/>
    </source>
</evidence>
<dbReference type="STRING" id="69293.ENSGACP00000006802"/>
<protein>
    <recommendedName>
        <fullName evidence="13">Tripartite motif containing 65</fullName>
    </recommendedName>
</protein>
<dbReference type="InterPro" id="IPR006574">
    <property type="entry name" value="PRY"/>
</dbReference>
<proteinExistence type="predicted"/>
<evidence type="ECO:0000256" key="3">
    <source>
        <dbReference type="ARBA" id="ARBA00022771"/>
    </source>
</evidence>
<dbReference type="FunCoup" id="G3NN88">
    <property type="interactions" value="901"/>
</dbReference>
<dbReference type="Gene3D" id="3.30.40.10">
    <property type="entry name" value="Zinc/RING finger domain, C3HC4 (zinc finger)"/>
    <property type="match status" value="1"/>
</dbReference>
<dbReference type="PROSITE" id="PS50188">
    <property type="entry name" value="B302_SPRY"/>
    <property type="match status" value="1"/>
</dbReference>
<dbReference type="GO" id="GO:0008270">
    <property type="term" value="F:zinc ion binding"/>
    <property type="evidence" value="ECO:0007669"/>
    <property type="project" value="UniProtKB-KW"/>
</dbReference>
<evidence type="ECO:0000256" key="6">
    <source>
        <dbReference type="PROSITE-ProRule" id="PRU00024"/>
    </source>
</evidence>
<dbReference type="PROSITE" id="PS00518">
    <property type="entry name" value="ZF_RING_1"/>
    <property type="match status" value="1"/>
</dbReference>
<dbReference type="OMA" id="ACTVNEC"/>
<feature type="coiled-coil region" evidence="7">
    <location>
        <begin position="194"/>
        <end position="226"/>
    </location>
</feature>
<dbReference type="SUPFAM" id="SSF49899">
    <property type="entry name" value="Concanavalin A-like lectins/glucanases"/>
    <property type="match status" value="1"/>
</dbReference>
<dbReference type="AlphaFoldDB" id="G3NN88"/>
<dbReference type="SUPFAM" id="SSF57845">
    <property type="entry name" value="B-box zinc-binding domain"/>
    <property type="match status" value="1"/>
</dbReference>
<dbReference type="GeneTree" id="ENSGT00940000162951"/>
<dbReference type="InterPro" id="IPR013083">
    <property type="entry name" value="Znf_RING/FYVE/PHD"/>
</dbReference>
<reference evidence="11" key="2">
    <citation type="submission" date="2025-08" db="UniProtKB">
        <authorList>
            <consortium name="Ensembl"/>
        </authorList>
    </citation>
    <scope>IDENTIFICATION</scope>
</reference>
<dbReference type="Pfam" id="PF13445">
    <property type="entry name" value="zf-RING_UBOX"/>
    <property type="match status" value="1"/>
</dbReference>
<dbReference type="InterPro" id="IPR017907">
    <property type="entry name" value="Znf_RING_CS"/>
</dbReference>
<evidence type="ECO:0000259" key="10">
    <source>
        <dbReference type="PROSITE" id="PS50188"/>
    </source>
</evidence>
<dbReference type="SMART" id="SM00589">
    <property type="entry name" value="PRY"/>
    <property type="match status" value="1"/>
</dbReference>
<feature type="coiled-coil region" evidence="7">
    <location>
        <begin position="275"/>
        <end position="302"/>
    </location>
</feature>
<dbReference type="PANTHER" id="PTHR25465:SF5">
    <property type="entry name" value="E3 UBIQUITIN_ISG15 LIGASE TRIM25-RELATED"/>
    <property type="match status" value="1"/>
</dbReference>
<evidence type="ECO:0000256" key="4">
    <source>
        <dbReference type="ARBA" id="ARBA00022833"/>
    </source>
</evidence>
<dbReference type="Proteomes" id="UP000007635">
    <property type="component" value="Chromosome V"/>
</dbReference>
<sequence length="580" mass="64934">MIISFFSRRYGGREGRNELFSVVVSHECIIFTCVVIGKASSDDIQHSHKCRTRMYLSVEGRSTHPSQMESQNSSLICAICLDRFRIPVTIPCGHTFCQKCIATHWDTKSKSGIGPGCPMCNEEFATRPVLKRNVSMSVLTEAANSTGPCCRESLARGGEATRPMLLCDRHKKPLVYYCRQDKMSVCCECGISECANHDKVLLEAERENQELLLERKSNEVGKLTEETLKSIADLAENINQAEVTLQQTSSWVSVKFSALIKILVEKQEATELFIQEQKKVAMNEAAARQAELEERCQKLGESQSQIAAVRNLSDTDLIKESMVLEVPRFKDIPTVVTSNLQDRLNGVTDVLTRVSKLVFEDLEKAVNAAVSADEEGSPQDKRPILAVVPSPAAPCHPGGKEGLTAYRCSLTFDPRTANGHLFLSQEYRKAEHLTSGPRTVPPHEARFDHTWQVLCFQGFTHGQHYWELEVSKPWAYLGVTYETIPRKEKAKRSMVGMNELSWSLQLDEHQLSAWHDGRREIVAGASRHSRIGMLLDYEAGTLTYYGDGQTRLHAFHCAFSRELFPACWIGEGVSVTLCSP</sequence>
<dbReference type="InterPro" id="IPR013320">
    <property type="entry name" value="ConA-like_dom_sf"/>
</dbReference>
<dbReference type="SMART" id="SM00336">
    <property type="entry name" value="BBOX"/>
    <property type="match status" value="1"/>
</dbReference>
<keyword evidence="1" id="KW-0399">Innate immunity</keyword>
<dbReference type="InterPro" id="IPR027370">
    <property type="entry name" value="Znf-RING_euk"/>
</dbReference>
<dbReference type="PROSITE" id="PS50119">
    <property type="entry name" value="ZF_BBOX"/>
    <property type="match status" value="1"/>
</dbReference>
<evidence type="ECO:0000256" key="1">
    <source>
        <dbReference type="ARBA" id="ARBA00022588"/>
    </source>
</evidence>
<feature type="domain" description="B box-type" evidence="9">
    <location>
        <begin position="162"/>
        <end position="197"/>
    </location>
</feature>
<dbReference type="SMART" id="SM00184">
    <property type="entry name" value="RING"/>
    <property type="match status" value="1"/>
</dbReference>
<evidence type="ECO:0000256" key="7">
    <source>
        <dbReference type="SAM" id="Coils"/>
    </source>
</evidence>
<dbReference type="Ensembl" id="ENSGACT00000006819.2">
    <property type="protein sequence ID" value="ENSGACP00000006802.2"/>
    <property type="gene ID" value="ENSGACG00000005142.2"/>
</dbReference>
<dbReference type="InterPro" id="IPR003877">
    <property type="entry name" value="SPRY_dom"/>
</dbReference>
<accession>G3NN88</accession>
<dbReference type="PANTHER" id="PTHR25465">
    <property type="entry name" value="B-BOX DOMAIN CONTAINING"/>
    <property type="match status" value="1"/>
</dbReference>
<keyword evidence="2" id="KW-0479">Metal-binding</keyword>
<dbReference type="InterPro" id="IPR043136">
    <property type="entry name" value="B30.2/SPRY_sf"/>
</dbReference>
<dbReference type="InParanoid" id="G3NN88"/>
<dbReference type="Pfam" id="PF00622">
    <property type="entry name" value="SPRY"/>
    <property type="match status" value="1"/>
</dbReference>
<evidence type="ECO:0000313" key="11">
    <source>
        <dbReference type="Ensembl" id="ENSGACP00000006802.2"/>
    </source>
</evidence>
<dbReference type="InterPro" id="IPR058030">
    <property type="entry name" value="TRIM8/14/16/25/29/45/65_CC"/>
</dbReference>
<reference evidence="11 12" key="1">
    <citation type="journal article" date="2021" name="G3 (Bethesda)">
        <title>Improved contiguity of the threespine stickleback genome using long-read sequencing.</title>
        <authorList>
            <person name="Nath S."/>
            <person name="Shaw D.E."/>
            <person name="White M.A."/>
        </authorList>
    </citation>
    <scope>NUCLEOTIDE SEQUENCE [LARGE SCALE GENOMIC DNA]</scope>
    <source>
        <strain evidence="11 12">Lake Benthic</strain>
    </source>
</reference>
<dbReference type="GO" id="GO:0005737">
    <property type="term" value="C:cytoplasm"/>
    <property type="evidence" value="ECO:0007669"/>
    <property type="project" value="UniProtKB-ARBA"/>
</dbReference>
<keyword evidence="3 6" id="KW-0863">Zinc-finger</keyword>
<keyword evidence="4" id="KW-0862">Zinc</keyword>
<evidence type="ECO:0000259" key="9">
    <source>
        <dbReference type="PROSITE" id="PS50119"/>
    </source>
</evidence>
<name>G3NN88_GASAC</name>
<dbReference type="PRINTS" id="PR01407">
    <property type="entry name" value="BUTYPHLNCDUF"/>
</dbReference>
<dbReference type="InterPro" id="IPR001870">
    <property type="entry name" value="B30.2/SPRY"/>
</dbReference>
<dbReference type="eggNOG" id="KOG2177">
    <property type="taxonomic scope" value="Eukaryota"/>
</dbReference>
<evidence type="ECO:0000256" key="2">
    <source>
        <dbReference type="ARBA" id="ARBA00022723"/>
    </source>
</evidence>
<evidence type="ECO:0000313" key="12">
    <source>
        <dbReference type="Proteomes" id="UP000007635"/>
    </source>
</evidence>